<dbReference type="GO" id="GO:0140078">
    <property type="term" value="F:class I DNA-(apurinic or apyrimidinic site) endonuclease activity"/>
    <property type="evidence" value="ECO:0007669"/>
    <property type="project" value="UniProtKB-EC"/>
</dbReference>
<accession>A0A6B2LZD7</accession>
<dbReference type="EC" id="4.2.99.18" evidence="2"/>
<comment type="caution">
    <text evidence="5">The sequence shown here is derived from an EMBL/GenBank/DDBJ whole genome shotgun (WGS) entry which is preliminary data.</text>
</comment>
<feature type="domain" description="HhH-GPD" evidence="4">
    <location>
        <begin position="144"/>
        <end position="293"/>
    </location>
</feature>
<dbReference type="SUPFAM" id="SSF48150">
    <property type="entry name" value="DNA-glycosylase"/>
    <property type="match status" value="1"/>
</dbReference>
<dbReference type="PANTHER" id="PTHR10242:SF2">
    <property type="entry name" value="N-GLYCOSYLASE_DNA LYASE"/>
    <property type="match status" value="1"/>
</dbReference>
<dbReference type="InterPro" id="IPR023170">
    <property type="entry name" value="HhH_base_excis_C"/>
</dbReference>
<organism evidence="5 6">
    <name type="scientific">Oceanipulchritudo coccoides</name>
    <dbReference type="NCBI Taxonomy" id="2706888"/>
    <lineage>
        <taxon>Bacteria</taxon>
        <taxon>Pseudomonadati</taxon>
        <taxon>Verrucomicrobiota</taxon>
        <taxon>Opitutia</taxon>
        <taxon>Puniceicoccales</taxon>
        <taxon>Oceanipulchritudinaceae</taxon>
        <taxon>Oceanipulchritudo</taxon>
    </lineage>
</organism>
<comment type="similarity">
    <text evidence="1">Belongs to the type-1 OGG1 family.</text>
</comment>
<dbReference type="EMBL" id="JAAGNX010000001">
    <property type="protein sequence ID" value="NDV60855.1"/>
    <property type="molecule type" value="Genomic_DNA"/>
</dbReference>
<dbReference type="InterPro" id="IPR003265">
    <property type="entry name" value="HhH-GPD_domain"/>
</dbReference>
<comment type="catalytic activity">
    <reaction evidence="3">
        <text>2'-deoxyribonucleotide-(2'-deoxyribose 5'-phosphate)-2'-deoxyribonucleotide-DNA = a 3'-end 2'-deoxyribonucleotide-(2,3-dehydro-2,3-deoxyribose 5'-phosphate)-DNA + a 5'-end 5'-phospho-2'-deoxyribonucleoside-DNA + H(+)</text>
        <dbReference type="Rhea" id="RHEA:66592"/>
        <dbReference type="Rhea" id="RHEA-COMP:13180"/>
        <dbReference type="Rhea" id="RHEA-COMP:16897"/>
        <dbReference type="Rhea" id="RHEA-COMP:17067"/>
        <dbReference type="ChEBI" id="CHEBI:15378"/>
        <dbReference type="ChEBI" id="CHEBI:136412"/>
        <dbReference type="ChEBI" id="CHEBI:157695"/>
        <dbReference type="ChEBI" id="CHEBI:167181"/>
        <dbReference type="EC" id="4.2.99.18"/>
    </reaction>
</comment>
<dbReference type="Gene3D" id="3.30.310.40">
    <property type="match status" value="1"/>
</dbReference>
<evidence type="ECO:0000313" key="6">
    <source>
        <dbReference type="Proteomes" id="UP000478417"/>
    </source>
</evidence>
<name>A0A6B2LZD7_9BACT</name>
<dbReference type="Proteomes" id="UP000478417">
    <property type="component" value="Unassembled WGS sequence"/>
</dbReference>
<dbReference type="CDD" id="cd00056">
    <property type="entry name" value="ENDO3c"/>
    <property type="match status" value="1"/>
</dbReference>
<dbReference type="PANTHER" id="PTHR10242">
    <property type="entry name" value="8-OXOGUANINE DNA GLYCOSYLASE"/>
    <property type="match status" value="1"/>
</dbReference>
<protein>
    <recommendedName>
        <fullName evidence="2">DNA-(apurinic or apyrimidinic site) lyase</fullName>
        <ecNumber evidence="2">4.2.99.18</ecNumber>
    </recommendedName>
</protein>
<dbReference type="SUPFAM" id="SSF55945">
    <property type="entry name" value="TATA-box binding protein-like"/>
    <property type="match status" value="1"/>
</dbReference>
<dbReference type="GO" id="GO:0003677">
    <property type="term" value="F:DNA binding"/>
    <property type="evidence" value="ECO:0007669"/>
    <property type="project" value="UniProtKB-KW"/>
</dbReference>
<dbReference type="InterPro" id="IPR011257">
    <property type="entry name" value="DNA_glycosylase"/>
</dbReference>
<evidence type="ECO:0000256" key="1">
    <source>
        <dbReference type="ARBA" id="ARBA00010679"/>
    </source>
</evidence>
<dbReference type="Gene3D" id="1.10.1670.10">
    <property type="entry name" value="Helix-hairpin-Helix base-excision DNA repair enzymes (C-terminal)"/>
    <property type="match status" value="1"/>
</dbReference>
<dbReference type="Gene3D" id="1.10.340.30">
    <property type="entry name" value="Hypothetical protein, domain 2"/>
    <property type="match status" value="1"/>
</dbReference>
<dbReference type="InterPro" id="IPR052054">
    <property type="entry name" value="Oxidative_DNA_repair_enzyme"/>
</dbReference>
<sequence>MEKFSLGNAVSLPAWETLCPEPFFTGETLKETLIGGQAFRWFWDCTNECWIGGWASHVVALRLNDQRLESARLTSQTTPDDILHYLGIDRVQPWIDQLPCNADPVLESLRQRWSSLSLLRQPAEETLLAFICSSNKQILQIRTMLHNLSIRFGTKIPGTPLSTLPDWKSLANVSEADLRACALGYRAAHIAGTAAFLRESPDFLRTINQLPLADASDALQRLPGVGPKVADCLLLFGYGFAEAFPVDTWIEKILKEKYPDLAKWNRVQLATFARIHFGKAGGLAQQWMFAEARTNK</sequence>
<gene>
    <name evidence="5" type="ORF">G0Q06_00145</name>
</gene>
<dbReference type="AlphaFoldDB" id="A0A6B2LZD7"/>
<evidence type="ECO:0000256" key="2">
    <source>
        <dbReference type="ARBA" id="ARBA00012720"/>
    </source>
</evidence>
<reference evidence="5 6" key="1">
    <citation type="submission" date="2020-02" db="EMBL/GenBank/DDBJ databases">
        <title>Albibacoteraceae fam. nov., the first described family within the subdivision 4 Verrucomicrobia.</title>
        <authorList>
            <person name="Xi F."/>
        </authorList>
    </citation>
    <scope>NUCLEOTIDE SEQUENCE [LARGE SCALE GENOMIC DNA]</scope>
    <source>
        <strain evidence="5 6">CK1056</strain>
    </source>
</reference>
<keyword evidence="6" id="KW-1185">Reference proteome</keyword>
<dbReference type="RefSeq" id="WP_163961254.1">
    <property type="nucleotide sequence ID" value="NZ_JAAGNX010000001.1"/>
</dbReference>
<keyword evidence="5" id="KW-0238">DNA-binding</keyword>
<evidence type="ECO:0000313" key="5">
    <source>
        <dbReference type="EMBL" id="NDV60855.1"/>
    </source>
</evidence>
<dbReference type="GO" id="GO:0006284">
    <property type="term" value="P:base-excision repair"/>
    <property type="evidence" value="ECO:0007669"/>
    <property type="project" value="InterPro"/>
</dbReference>
<dbReference type="SMART" id="SM00478">
    <property type="entry name" value="ENDO3c"/>
    <property type="match status" value="1"/>
</dbReference>
<evidence type="ECO:0000259" key="4">
    <source>
        <dbReference type="SMART" id="SM00478"/>
    </source>
</evidence>
<proteinExistence type="inferred from homology"/>
<evidence type="ECO:0000256" key="3">
    <source>
        <dbReference type="ARBA" id="ARBA00044632"/>
    </source>
</evidence>